<name>A0A9P4J4L9_9PEZI</name>
<proteinExistence type="predicted"/>
<keyword evidence="2" id="KW-0812">Transmembrane</keyword>
<dbReference type="GO" id="GO:0005637">
    <property type="term" value="C:nuclear inner membrane"/>
    <property type="evidence" value="ECO:0007669"/>
    <property type="project" value="UniProtKB-SubCell"/>
</dbReference>
<sequence length="55" mass="6233">MPAWLQSKIKCFYCGRASKYNKNDQIRSFQCASCEGTNYLDKVGTPCMTMKLGIC</sequence>
<evidence type="ECO:0000256" key="1">
    <source>
        <dbReference type="ARBA" id="ARBA00004473"/>
    </source>
</evidence>
<dbReference type="Proteomes" id="UP000799439">
    <property type="component" value="Unassembled WGS sequence"/>
</dbReference>
<gene>
    <name evidence="7" type="ORF">K461DRAFT_277933</name>
</gene>
<dbReference type="EMBL" id="ML996085">
    <property type="protein sequence ID" value="KAF2153130.1"/>
    <property type="molecule type" value="Genomic_DNA"/>
</dbReference>
<feature type="domain" description="Ima1 N-terminal" evidence="6">
    <location>
        <begin position="9"/>
        <end position="45"/>
    </location>
</feature>
<reference evidence="7" key="1">
    <citation type="journal article" date="2020" name="Stud. Mycol.">
        <title>101 Dothideomycetes genomes: a test case for predicting lifestyles and emergence of pathogens.</title>
        <authorList>
            <person name="Haridas S."/>
            <person name="Albert R."/>
            <person name="Binder M."/>
            <person name="Bloem J."/>
            <person name="Labutti K."/>
            <person name="Salamov A."/>
            <person name="Andreopoulos B."/>
            <person name="Baker S."/>
            <person name="Barry K."/>
            <person name="Bills G."/>
            <person name="Bluhm B."/>
            <person name="Cannon C."/>
            <person name="Castanera R."/>
            <person name="Culley D."/>
            <person name="Daum C."/>
            <person name="Ezra D."/>
            <person name="Gonzalez J."/>
            <person name="Henrissat B."/>
            <person name="Kuo A."/>
            <person name="Liang C."/>
            <person name="Lipzen A."/>
            <person name="Lutzoni F."/>
            <person name="Magnuson J."/>
            <person name="Mondo S."/>
            <person name="Nolan M."/>
            <person name="Ohm R."/>
            <person name="Pangilinan J."/>
            <person name="Park H.-J."/>
            <person name="Ramirez L."/>
            <person name="Alfaro M."/>
            <person name="Sun H."/>
            <person name="Tritt A."/>
            <person name="Yoshinaga Y."/>
            <person name="Zwiers L.-H."/>
            <person name="Turgeon B."/>
            <person name="Goodwin S."/>
            <person name="Spatafora J."/>
            <person name="Crous P."/>
            <person name="Grigoriev I."/>
        </authorList>
    </citation>
    <scope>NUCLEOTIDE SEQUENCE</scope>
    <source>
        <strain evidence="7">CBS 260.36</strain>
    </source>
</reference>
<keyword evidence="8" id="KW-1185">Reference proteome</keyword>
<protein>
    <recommendedName>
        <fullName evidence="6">Ima1 N-terminal domain-containing protein</fullName>
    </recommendedName>
</protein>
<dbReference type="AlphaFoldDB" id="A0A9P4J4L9"/>
<comment type="subcellular location">
    <subcellularLocation>
        <location evidence="1">Nucleus inner membrane</location>
        <topology evidence="1">Multi-pass membrane protein</topology>
    </subcellularLocation>
</comment>
<evidence type="ECO:0000256" key="2">
    <source>
        <dbReference type="ARBA" id="ARBA00022692"/>
    </source>
</evidence>
<evidence type="ECO:0000313" key="7">
    <source>
        <dbReference type="EMBL" id="KAF2153130.1"/>
    </source>
</evidence>
<keyword evidence="3" id="KW-1133">Transmembrane helix</keyword>
<evidence type="ECO:0000256" key="4">
    <source>
        <dbReference type="ARBA" id="ARBA00023136"/>
    </source>
</evidence>
<organism evidence="7 8">
    <name type="scientific">Myriangium duriaei CBS 260.36</name>
    <dbReference type="NCBI Taxonomy" id="1168546"/>
    <lineage>
        <taxon>Eukaryota</taxon>
        <taxon>Fungi</taxon>
        <taxon>Dikarya</taxon>
        <taxon>Ascomycota</taxon>
        <taxon>Pezizomycotina</taxon>
        <taxon>Dothideomycetes</taxon>
        <taxon>Dothideomycetidae</taxon>
        <taxon>Myriangiales</taxon>
        <taxon>Myriangiaceae</taxon>
        <taxon>Myriangium</taxon>
    </lineage>
</organism>
<keyword evidence="5" id="KW-0539">Nucleus</keyword>
<accession>A0A9P4J4L9</accession>
<evidence type="ECO:0000313" key="8">
    <source>
        <dbReference type="Proteomes" id="UP000799439"/>
    </source>
</evidence>
<evidence type="ECO:0000256" key="5">
    <source>
        <dbReference type="ARBA" id="ARBA00023242"/>
    </source>
</evidence>
<dbReference type="Pfam" id="PF09779">
    <property type="entry name" value="Ima1_N"/>
    <property type="match status" value="1"/>
</dbReference>
<evidence type="ECO:0000259" key="6">
    <source>
        <dbReference type="Pfam" id="PF09779"/>
    </source>
</evidence>
<comment type="caution">
    <text evidence="7">The sequence shown here is derived from an EMBL/GenBank/DDBJ whole genome shotgun (WGS) entry which is preliminary data.</text>
</comment>
<evidence type="ECO:0000256" key="3">
    <source>
        <dbReference type="ARBA" id="ARBA00022989"/>
    </source>
</evidence>
<dbReference type="InterPro" id="IPR018617">
    <property type="entry name" value="Ima1_N"/>
</dbReference>
<keyword evidence="4" id="KW-0472">Membrane</keyword>
<dbReference type="OrthoDB" id="5966927at2759"/>